<dbReference type="Proteomes" id="UP000547458">
    <property type="component" value="Unassembled WGS sequence"/>
</dbReference>
<organism evidence="2 3">
    <name type="scientific">Arthrobacter pigmenti</name>
    <dbReference type="NCBI Taxonomy" id="271432"/>
    <lineage>
        <taxon>Bacteria</taxon>
        <taxon>Bacillati</taxon>
        <taxon>Actinomycetota</taxon>
        <taxon>Actinomycetes</taxon>
        <taxon>Micrococcales</taxon>
        <taxon>Micrococcaceae</taxon>
        <taxon>Arthrobacter</taxon>
    </lineage>
</organism>
<proteinExistence type="predicted"/>
<dbReference type="InterPro" id="IPR057574">
    <property type="entry name" value="nSTAND_NTPase5_dom"/>
</dbReference>
<feature type="domain" description="Novel STAND NTPase 5" evidence="1">
    <location>
        <begin position="304"/>
        <end position="432"/>
    </location>
</feature>
<reference evidence="2 3" key="1">
    <citation type="submission" date="2020-03" db="EMBL/GenBank/DDBJ databases">
        <title>Sequencing the genomes of 1000 actinobacteria strains.</title>
        <authorList>
            <person name="Klenk H.-P."/>
        </authorList>
    </citation>
    <scope>NUCLEOTIDE SEQUENCE [LARGE SCALE GENOMIC DNA]</scope>
    <source>
        <strain evidence="2 3">DSM 16403</strain>
    </source>
</reference>
<evidence type="ECO:0000259" key="1">
    <source>
        <dbReference type="Pfam" id="PF25199"/>
    </source>
</evidence>
<dbReference type="InterPro" id="IPR011990">
    <property type="entry name" value="TPR-like_helical_dom_sf"/>
</dbReference>
<gene>
    <name evidence="2" type="ORF">BJ994_000538</name>
</gene>
<comment type="caution">
    <text evidence="2">The sequence shown here is derived from an EMBL/GenBank/DDBJ whole genome shotgun (WGS) entry which is preliminary data.</text>
</comment>
<keyword evidence="3" id="KW-1185">Reference proteome</keyword>
<protein>
    <submittedName>
        <fullName evidence="2">Tetratricopeptide (TPR) repeat protein</fullName>
    </submittedName>
</protein>
<sequence length="848" mass="96608">MSFLDQVPDKQRPEVLEFLKTGKYQLLLGAGASRDSKSRNGELLPLASHMTQELNSLSSSVQSRITSAYEIAQRRSPAELEAYLKDRFTECKPAFWWEDALDCAWKRIWSLNIDDVVEQAIDQHNGWEQHRTKSYTWHHPLQEFDGLQVIHLHGWSRCDASNQMIFSISQYAEATKKEHGWHRKFFDEWGQSPFIAVGAGLFQEFDLTEALQARPASPNVFSLYVSRTIEPETRELLDLANLIPIECTAEDFFAEVEELTREARKSARFSWYQQGAPAEVVAAMVQQFELLGAEGAFLDRDTDRDFYAGDEPEWVDIVRDKAVELSWYPSLAQVVADDIKNKRQRAHFLHSKRLAGRTVTLLQVSKLLIDRGIDVFWFRSSYRPDPQVVAEFLATRSKAALIFDGIADFADDVSQLMQECASKKITCVVLAADLASRRPAIQNQFDMIYGMEFHVPNARWDSWPLNQRDARAVVAKIEKVGRFGLIRGLDAGERVDVFFKREIFDGLSQAEYGAGFRTRVYKELQNLPEGRVRALVGLIAALSSQGRGFPLSYASAAGVDSRTLNRELRAGSLGSFLQVRGTFLRMRFRALTPQDLYPGHLKDGFFESWVDFLTSISVYAGTKSRQQRSEAYLLIKTLMRHGIVRHVLGSHYLSGFYEKLQPKYEEDARFWEQRARAHVTLENYTQAMSYAAKACDIAPRDSWRLTTYADISLIRAYEEFPIGSDDFWKLYDIGHEGLNKALSLSPSNSLPTLLGLKRSMRAYLRYIQSDRTNGVTVLEDLEQDIVKQIRTAYSLGRIGQTIHAEEVMALETEFLRWVAAKDAPEHWGDPGFLNARLLNTDSAEGVTV</sequence>
<dbReference type="SUPFAM" id="SSF48452">
    <property type="entry name" value="TPR-like"/>
    <property type="match status" value="1"/>
</dbReference>
<evidence type="ECO:0000313" key="3">
    <source>
        <dbReference type="Proteomes" id="UP000547458"/>
    </source>
</evidence>
<dbReference type="AlphaFoldDB" id="A0A846RLD6"/>
<evidence type="ECO:0000313" key="2">
    <source>
        <dbReference type="EMBL" id="NJC21462.1"/>
    </source>
</evidence>
<dbReference type="EMBL" id="JAATJL010000001">
    <property type="protein sequence ID" value="NJC21462.1"/>
    <property type="molecule type" value="Genomic_DNA"/>
</dbReference>
<accession>A0A846RLD6</accession>
<name>A0A846RLD6_9MICC</name>
<dbReference type="Pfam" id="PF25199">
    <property type="entry name" value="nSTAND_NTPase5"/>
    <property type="match status" value="1"/>
</dbReference>